<reference evidence="7" key="3">
    <citation type="submission" date="2019-08" db="EMBL/GenBank/DDBJ databases">
        <authorList>
            <consortium name="Photinus pyralis genome working group"/>
            <person name="Fallon T.R."/>
            <person name="Sander Lower S.E."/>
            <person name="Weng J.-K."/>
        </authorList>
    </citation>
    <scope>NUCLEOTIDE SEQUENCE</scope>
    <source>
        <strain evidence="7">1611_PpyrPB1</strain>
        <tissue evidence="7">Whole body</tissue>
    </source>
</reference>
<evidence type="ECO:0000256" key="1">
    <source>
        <dbReference type="ARBA" id="ARBA00005234"/>
    </source>
</evidence>
<dbReference type="Gene3D" id="3.40.395.10">
    <property type="entry name" value="Adenoviral Proteinase, Chain A"/>
    <property type="match status" value="1"/>
</dbReference>
<accession>A0A1Y1LFY8</accession>
<dbReference type="PANTHER" id="PTHR46468:SF1">
    <property type="entry name" value="SENTRIN-SPECIFIC PROTEASE 8"/>
    <property type="match status" value="1"/>
</dbReference>
<dbReference type="PANTHER" id="PTHR46468">
    <property type="entry name" value="SENTRIN-SPECIFIC PROTEASE 8"/>
    <property type="match status" value="1"/>
</dbReference>
<evidence type="ECO:0000256" key="4">
    <source>
        <dbReference type="ARBA" id="ARBA00022807"/>
    </source>
</evidence>
<evidence type="ECO:0000313" key="7">
    <source>
        <dbReference type="EMBL" id="KAB0804111.1"/>
    </source>
</evidence>
<dbReference type="InterPro" id="IPR044613">
    <property type="entry name" value="Nep1/2-like"/>
</dbReference>
<organism evidence="6">
    <name type="scientific">Photinus pyralis</name>
    <name type="common">Common eastern firefly</name>
    <name type="synonym">Lampyris pyralis</name>
    <dbReference type="NCBI Taxonomy" id="7054"/>
    <lineage>
        <taxon>Eukaryota</taxon>
        <taxon>Metazoa</taxon>
        <taxon>Ecdysozoa</taxon>
        <taxon>Arthropoda</taxon>
        <taxon>Hexapoda</taxon>
        <taxon>Insecta</taxon>
        <taxon>Pterygota</taxon>
        <taxon>Neoptera</taxon>
        <taxon>Endopterygota</taxon>
        <taxon>Coleoptera</taxon>
        <taxon>Polyphaga</taxon>
        <taxon>Elateriformia</taxon>
        <taxon>Elateroidea</taxon>
        <taxon>Lampyridae</taxon>
        <taxon>Lampyrinae</taxon>
        <taxon>Photinus</taxon>
    </lineage>
</organism>
<dbReference type="EMBL" id="GEZM01056866">
    <property type="protein sequence ID" value="JAV72582.1"/>
    <property type="molecule type" value="Transcribed_RNA"/>
</dbReference>
<proteinExistence type="inferred from homology"/>
<keyword evidence="3" id="KW-0378">Hydrolase</keyword>
<dbReference type="GO" id="GO:0019784">
    <property type="term" value="F:deNEDDylase activity"/>
    <property type="evidence" value="ECO:0007669"/>
    <property type="project" value="InterPro"/>
</dbReference>
<name>A0A1Y1LFY8_PHOPY</name>
<dbReference type="Pfam" id="PF02902">
    <property type="entry name" value="Peptidase_C48"/>
    <property type="match status" value="1"/>
</dbReference>
<dbReference type="Proteomes" id="UP000327044">
    <property type="component" value="Unassembled WGS sequence"/>
</dbReference>
<dbReference type="GO" id="GO:0006508">
    <property type="term" value="P:proteolysis"/>
    <property type="evidence" value="ECO:0007669"/>
    <property type="project" value="UniProtKB-KW"/>
</dbReference>
<dbReference type="InParanoid" id="A0A1Y1LFY8"/>
<dbReference type="PROSITE" id="PS50600">
    <property type="entry name" value="ULP_PROTEASE"/>
    <property type="match status" value="1"/>
</dbReference>
<gene>
    <name evidence="7" type="ORF">PPYR_01081</name>
</gene>
<sequence>MSRRSSNPVVLSFHDSLLRLSDIELLSGHSWLNDSIISFYFEYLEINHFRKDPILLFVQPQVTQCIKLSPSAEVNVFLEPLMSNRCRFIFFALNDNEQTEVSGGSHWSLLVVSRPERMVFHFDSSKGTNCQQAMEFGAKVLRYFGVSSYGFREPLCLQQSNGYDCGIHVLCNAENVADFACRNQQIDGCTALKEEIVQSKRRNMLNLISNLTKG</sequence>
<dbReference type="AlphaFoldDB" id="A0A1Y1LFY8"/>
<reference evidence="7 8" key="2">
    <citation type="journal article" date="2018" name="Elife">
        <title>Firefly genomes illuminate parallel origins of bioluminescence in beetles.</title>
        <authorList>
            <person name="Fallon T.R."/>
            <person name="Lower S.E."/>
            <person name="Chang C.H."/>
            <person name="Bessho-Uehara M."/>
            <person name="Martin G.J."/>
            <person name="Bewick A.J."/>
            <person name="Behringer M."/>
            <person name="Debat H.J."/>
            <person name="Wong I."/>
            <person name="Day J.C."/>
            <person name="Suvorov A."/>
            <person name="Silva C.J."/>
            <person name="Stanger-Hall K.F."/>
            <person name="Hall D.W."/>
            <person name="Schmitz R.J."/>
            <person name="Nelson D.R."/>
            <person name="Lewis S.M."/>
            <person name="Shigenobu S."/>
            <person name="Bybee S.M."/>
            <person name="Larracuente A.M."/>
            <person name="Oba Y."/>
            <person name="Weng J.K."/>
        </authorList>
    </citation>
    <scope>NUCLEOTIDE SEQUENCE [LARGE SCALE GENOMIC DNA]</scope>
    <source>
        <strain evidence="7">1611_PpyrPB1</strain>
        <tissue evidence="7">Whole body</tissue>
    </source>
</reference>
<dbReference type="InterPro" id="IPR003653">
    <property type="entry name" value="Peptidase_C48_C"/>
</dbReference>
<evidence type="ECO:0000313" key="6">
    <source>
        <dbReference type="EMBL" id="JAV72582.1"/>
    </source>
</evidence>
<dbReference type="FunCoup" id="A0A1Y1LFY8">
    <property type="interactions" value="463"/>
</dbReference>
<dbReference type="GO" id="GO:0000338">
    <property type="term" value="P:protein deneddylation"/>
    <property type="evidence" value="ECO:0007669"/>
    <property type="project" value="TreeGrafter"/>
</dbReference>
<comment type="similarity">
    <text evidence="1">Belongs to the peptidase C48 family.</text>
</comment>
<reference evidence="6" key="1">
    <citation type="journal article" date="2016" name="Sci. Rep.">
        <title>Molecular characterization of firefly nuptial gifts: a multi-omics approach sheds light on postcopulatory sexual selection.</title>
        <authorList>
            <person name="Al-Wathiqui N."/>
            <person name="Fallon T.R."/>
            <person name="South A."/>
            <person name="Weng J.K."/>
            <person name="Lewis S.M."/>
        </authorList>
    </citation>
    <scope>NUCLEOTIDE SEQUENCE</scope>
</reference>
<dbReference type="EMBL" id="VVIM01000001">
    <property type="protein sequence ID" value="KAB0804111.1"/>
    <property type="molecule type" value="Genomic_DNA"/>
</dbReference>
<protein>
    <recommendedName>
        <fullName evidence="5">Ubiquitin-like protease family profile domain-containing protein</fullName>
    </recommendedName>
</protein>
<keyword evidence="2" id="KW-0645">Protease</keyword>
<evidence type="ECO:0000313" key="8">
    <source>
        <dbReference type="Proteomes" id="UP000327044"/>
    </source>
</evidence>
<dbReference type="OrthoDB" id="5065855at2759"/>
<dbReference type="InterPro" id="IPR038765">
    <property type="entry name" value="Papain-like_cys_pep_sf"/>
</dbReference>
<dbReference type="GO" id="GO:0008234">
    <property type="term" value="F:cysteine-type peptidase activity"/>
    <property type="evidence" value="ECO:0007669"/>
    <property type="project" value="UniProtKB-KW"/>
</dbReference>
<dbReference type="SUPFAM" id="SSF54001">
    <property type="entry name" value="Cysteine proteinases"/>
    <property type="match status" value="1"/>
</dbReference>
<keyword evidence="4" id="KW-0788">Thiol protease</keyword>
<keyword evidence="8" id="KW-1185">Reference proteome</keyword>
<evidence type="ECO:0000256" key="3">
    <source>
        <dbReference type="ARBA" id="ARBA00022801"/>
    </source>
</evidence>
<evidence type="ECO:0000259" key="5">
    <source>
        <dbReference type="PROSITE" id="PS50600"/>
    </source>
</evidence>
<feature type="domain" description="Ubiquitin-like protease family profile" evidence="5">
    <location>
        <begin position="16"/>
        <end position="176"/>
    </location>
</feature>
<evidence type="ECO:0000256" key="2">
    <source>
        <dbReference type="ARBA" id="ARBA00022670"/>
    </source>
</evidence>